<organism evidence="1 2">
    <name type="scientific">Deferribacter autotrophicus</name>
    <dbReference type="NCBI Taxonomy" id="500465"/>
    <lineage>
        <taxon>Bacteria</taxon>
        <taxon>Pseudomonadati</taxon>
        <taxon>Deferribacterota</taxon>
        <taxon>Deferribacteres</taxon>
        <taxon>Deferribacterales</taxon>
        <taxon>Deferribacteraceae</taxon>
        <taxon>Deferribacter</taxon>
    </lineage>
</organism>
<keyword evidence="2" id="KW-1185">Reference proteome</keyword>
<dbReference type="RefSeq" id="WP_149267106.1">
    <property type="nucleotide sequence ID" value="NZ_VFJB01000008.1"/>
</dbReference>
<gene>
    <name evidence="1" type="ORF">FHQ18_10325</name>
</gene>
<dbReference type="AlphaFoldDB" id="A0A5A8F6S1"/>
<sequence length="126" mass="14904">MTKTYKSFYLIDKIIKSIKSQFPKKCSCGKVFHNFKDFIENTSLPAPQSLQIFDCYDIHEILSLRNCKNCHSTIAIRCMLDDIDKKVLLDLIKKDIKMNNLEEDEFLQLFRNEVIKCATRKNNYEK</sequence>
<dbReference type="EMBL" id="VFJB01000008">
    <property type="protein sequence ID" value="KAA0257434.1"/>
    <property type="molecule type" value="Genomic_DNA"/>
</dbReference>
<evidence type="ECO:0000313" key="2">
    <source>
        <dbReference type="Proteomes" id="UP000322876"/>
    </source>
</evidence>
<comment type="caution">
    <text evidence="1">The sequence shown here is derived from an EMBL/GenBank/DDBJ whole genome shotgun (WGS) entry which is preliminary data.</text>
</comment>
<dbReference type="Proteomes" id="UP000322876">
    <property type="component" value="Unassembled WGS sequence"/>
</dbReference>
<name>A0A5A8F6S1_9BACT</name>
<evidence type="ECO:0000313" key="1">
    <source>
        <dbReference type="EMBL" id="KAA0257434.1"/>
    </source>
</evidence>
<dbReference type="OrthoDB" id="5405941at2"/>
<protein>
    <submittedName>
        <fullName evidence="1">Uncharacterized protein</fullName>
    </submittedName>
</protein>
<accession>A0A5A8F6S1</accession>
<proteinExistence type="predicted"/>
<reference evidence="1 2" key="1">
    <citation type="submission" date="2019-06" db="EMBL/GenBank/DDBJ databases">
        <title>Genomic insights into carbon and energy metabolism of Deferribacter autotrophicus revealed new metabolic traits in the phylum Deferribacteres.</title>
        <authorList>
            <person name="Slobodkin A.I."/>
            <person name="Slobodkina G.B."/>
            <person name="Allioux M."/>
            <person name="Alain K."/>
            <person name="Jebbar M."/>
            <person name="Shadrin V."/>
            <person name="Kublanov I.V."/>
            <person name="Toshchakov S.V."/>
            <person name="Bonch-Osmolovskaya E.A."/>
        </authorList>
    </citation>
    <scope>NUCLEOTIDE SEQUENCE [LARGE SCALE GENOMIC DNA]</scope>
    <source>
        <strain evidence="1 2">SL50</strain>
    </source>
</reference>